<feature type="compositionally biased region" description="Basic and acidic residues" evidence="14">
    <location>
        <begin position="669"/>
        <end position="680"/>
    </location>
</feature>
<feature type="region of interest" description="Disordered" evidence="14">
    <location>
        <begin position="308"/>
        <end position="336"/>
    </location>
</feature>
<evidence type="ECO:0000256" key="5">
    <source>
        <dbReference type="ARBA" id="ARBA00022679"/>
    </source>
</evidence>
<dbReference type="GO" id="GO:0036503">
    <property type="term" value="P:ERAD pathway"/>
    <property type="evidence" value="ECO:0007669"/>
    <property type="project" value="TreeGrafter"/>
</dbReference>
<evidence type="ECO:0000313" key="18">
    <source>
        <dbReference type="EMBL" id="THU92959.1"/>
    </source>
</evidence>
<reference evidence="18 19" key="1">
    <citation type="journal article" date="2019" name="Nat. Ecol. Evol.">
        <title>Megaphylogeny resolves global patterns of mushroom evolution.</title>
        <authorList>
            <person name="Varga T."/>
            <person name="Krizsan K."/>
            <person name="Foldi C."/>
            <person name="Dima B."/>
            <person name="Sanchez-Garcia M."/>
            <person name="Sanchez-Ramirez S."/>
            <person name="Szollosi G.J."/>
            <person name="Szarkandi J.G."/>
            <person name="Papp V."/>
            <person name="Albert L."/>
            <person name="Andreopoulos W."/>
            <person name="Angelini C."/>
            <person name="Antonin V."/>
            <person name="Barry K.W."/>
            <person name="Bougher N.L."/>
            <person name="Buchanan P."/>
            <person name="Buyck B."/>
            <person name="Bense V."/>
            <person name="Catcheside P."/>
            <person name="Chovatia M."/>
            <person name="Cooper J."/>
            <person name="Damon W."/>
            <person name="Desjardin D."/>
            <person name="Finy P."/>
            <person name="Geml J."/>
            <person name="Haridas S."/>
            <person name="Hughes K."/>
            <person name="Justo A."/>
            <person name="Karasinski D."/>
            <person name="Kautmanova I."/>
            <person name="Kiss B."/>
            <person name="Kocsube S."/>
            <person name="Kotiranta H."/>
            <person name="LaButti K.M."/>
            <person name="Lechner B.E."/>
            <person name="Liimatainen K."/>
            <person name="Lipzen A."/>
            <person name="Lukacs Z."/>
            <person name="Mihaltcheva S."/>
            <person name="Morgado L.N."/>
            <person name="Niskanen T."/>
            <person name="Noordeloos M.E."/>
            <person name="Ohm R.A."/>
            <person name="Ortiz-Santana B."/>
            <person name="Ovrebo C."/>
            <person name="Racz N."/>
            <person name="Riley R."/>
            <person name="Savchenko A."/>
            <person name="Shiryaev A."/>
            <person name="Soop K."/>
            <person name="Spirin V."/>
            <person name="Szebenyi C."/>
            <person name="Tomsovsky M."/>
            <person name="Tulloss R.E."/>
            <person name="Uehling J."/>
            <person name="Grigoriev I.V."/>
            <person name="Vagvolgyi C."/>
            <person name="Papp T."/>
            <person name="Martin F.M."/>
            <person name="Miettinen O."/>
            <person name="Hibbett D.S."/>
            <person name="Nagy L.G."/>
        </authorList>
    </citation>
    <scope>NUCLEOTIDE SEQUENCE [LARGE SCALE GENOMIC DNA]</scope>
    <source>
        <strain evidence="18 19">CBS 962.96</strain>
    </source>
</reference>
<dbReference type="InterPro" id="IPR011016">
    <property type="entry name" value="Znf_RING-CH"/>
</dbReference>
<dbReference type="InterPro" id="IPR056521">
    <property type="entry name" value="MARCHF6-like_C"/>
</dbReference>
<dbReference type="CDD" id="cd16702">
    <property type="entry name" value="RING_CH-C4HC3_MARCH6"/>
    <property type="match status" value="1"/>
</dbReference>
<dbReference type="GO" id="GO:0005789">
    <property type="term" value="C:endoplasmic reticulum membrane"/>
    <property type="evidence" value="ECO:0007669"/>
    <property type="project" value="TreeGrafter"/>
</dbReference>
<dbReference type="InterPro" id="IPR001841">
    <property type="entry name" value="Znf_RING"/>
</dbReference>
<feature type="transmembrane region" description="Helical" evidence="15">
    <location>
        <begin position="1610"/>
        <end position="1632"/>
    </location>
</feature>
<feature type="compositionally biased region" description="Basic and acidic residues" evidence="14">
    <location>
        <begin position="709"/>
        <end position="720"/>
    </location>
</feature>
<evidence type="ECO:0000256" key="6">
    <source>
        <dbReference type="ARBA" id="ARBA00022692"/>
    </source>
</evidence>
<sequence>MQEAEEQDTCRICSAPAEPDQPLFHPCKCTGTIRYIHQDCLTTWLAHSKKKTCDLCKHQYAFNKVYASDMPSRLPPVLMVKRLLQQIFHMILLGLRAIAVVFVWLALVPLITVWSWRMYFSMGETAAWWISNRPRPPSGSAISDEYPFNPIVYHLLQYYPPFTNFSTNLFPTLDMHSDNSTVNTVFGRTINHPTWIALSADIFTGQIIASLIVITFVAIFLLREWIAQNARPGVFDDNEDVPAANAPQNQVLQVPPPLAPQAEPQEGVIRFAPEERRREMHARYALRRQQLEAMRALDELRVYDREAREREQERRERREHGVEDDQPIPRAIRNGRSALEFAPVRDEARNEELDRYAVMKQKKRRGKERAGENEFEDDEEDEVLTEQRKRRRNFARRLEQAKSNGARRRVDLAGFPAAPPPAMRSNDSTQGSGNGDLLDASTSSPSTGHNGSPQLPSSSSFFPNVTLQQPTSSIPFSLTPRNSSSSISPSASASSIPGADGNAFLKAVVLLPPLDQIDTPDTSGASANESVASSSTELSSSTLPVTQDIPLPILTPVKRPPLPSTTLPVSNSPTATYPSTPNGVPKTRTPLASPSLATYRPPEELGDLAEDGYFMVGSVPEQEEATVPEVPDVINAVNDVGEDVAENENKEEQERVEDDEETLEDEEDAVLREQEMDRYFAEAGAQRDVGSETEDDEDEDGEENEGDEELRPVEDVLHDDLDGDEEDEDEEDEDEDFDDPEEEGDVIGHEPRLRRIERARERARALALAQGAVAVGDVPNAQAPGPGPLPAPARQDEELLGFADELEGGVEDDMEGAMEAIGMRGPIHGILQNAALMIFVLDTAIGLGIWIPFTIGKCTALLSLDPYRALQILHLPIRAVRLLTDPILDSIVYIIMDLLAPPYIRIARKLFEWWMHSTLFVIASVLGQGRADKAKESCLATYSLVVDLSQRPMEVLGLVPTETKVPPPIVVSSADQSLVTRAFSAAIDIVEPYFAPVGKEVRLSSIRFKDGWTQLALGHGPAERTFSVFLGYLMIAFAIALYLNILTMGNVRTAGKAVRSAVRQQLLVLKVATFIFIELITFPLGCGVVLDLCTIWLFPDATLTSRTVFFYQAPLTALFYHWVAGTMFMYSFAVLLAGCRRIMRSGAMWFIKDPQDQNSHPIRDILDRPTLVQIRKICVSALMYTFVIACSVSSIAGLLAVGSRLILPFRWKTREPLSSIPLDLIFLHITLPYTVSYFRPRKSLKKFATLVWKALAKRLRLSSYFFGGRHPGEEYTPQTWTLRRVLNLGSGTAEDAPTKGDDYDGSFRRVPATDHIALPKDMTATVEVNVDGEPVGDAARRLMNQQDLEAQKAKRNVKDDYMVVYIPPYFRYRIFAFLTLLWICGAVCLGLGVAIPIGIGRGFFNLILKREVHDGYSMIAGFYLLWGCWIAGRAVDRLDKRRQRRGTEGPRAALWWLVVKRGLLWLVKATFMAFFFGIVVPTLIGVAVELYFVLPMKIALKRSSGSLEVDTGVPKLRLVDCWTMGLLYMRIGMKATRIPQTNPLWRGVQHIRQNGWTHPNPIQSTKEVIAPLAFGLLGMIFLPGSVFIGLRALFPVIGTWVTDTFIFTHIYPGIFCMASLGHIFLMSGDLMASWSQSVRDKEFLVEMRLKNHEIEPDVITSSLDLKGKEKEKISVDAETQTDNVDIEKDETEESPEVPTMPATPIKFKGELGPDGQEHRDSLFSKWQMGERLREEAIATNQGSTEPRLPPPGLFDDEEEMEVDETPEVDEIRQLLRERLPENSEKGISEAVAQETDNNRTLPTQDLVLAEGQDEQMERSASSLPTDL</sequence>
<feature type="transmembrane region" description="Helical" evidence="15">
    <location>
        <begin position="1026"/>
        <end position="1046"/>
    </location>
</feature>
<feature type="transmembrane region" description="Helical" evidence="15">
    <location>
        <begin position="1452"/>
        <end position="1467"/>
    </location>
</feature>
<protein>
    <recommendedName>
        <fullName evidence="4">RING-type E3 ubiquitin transferase</fullName>
        <ecNumber evidence="4">2.3.2.27</ecNumber>
    </recommendedName>
</protein>
<feature type="region of interest" description="Disordered" evidence="14">
    <location>
        <begin position="1737"/>
        <end position="1827"/>
    </location>
</feature>
<feature type="compositionally biased region" description="Polar residues" evidence="14">
    <location>
        <begin position="1794"/>
        <end position="1803"/>
    </location>
</feature>
<feature type="transmembrane region" description="Helical" evidence="15">
    <location>
        <begin position="1118"/>
        <end position="1139"/>
    </location>
</feature>
<feature type="transmembrane region" description="Helical" evidence="15">
    <location>
        <begin position="1415"/>
        <end position="1432"/>
    </location>
</feature>
<feature type="domain" description="RING-type" evidence="16">
    <location>
        <begin position="10"/>
        <end position="57"/>
    </location>
</feature>
<keyword evidence="7" id="KW-0479">Metal-binding</keyword>
<evidence type="ECO:0000256" key="3">
    <source>
        <dbReference type="ARBA" id="ARBA00004906"/>
    </source>
</evidence>
<feature type="region of interest" description="Disordered" evidence="14">
    <location>
        <begin position="360"/>
        <end position="497"/>
    </location>
</feature>
<dbReference type="InterPro" id="IPR013083">
    <property type="entry name" value="Znf_RING/FYVE/PHD"/>
</dbReference>
<evidence type="ECO:0000256" key="8">
    <source>
        <dbReference type="ARBA" id="ARBA00022771"/>
    </source>
</evidence>
<feature type="transmembrane region" description="Helical" evidence="15">
    <location>
        <begin position="1067"/>
        <end position="1098"/>
    </location>
</feature>
<evidence type="ECO:0000256" key="15">
    <source>
        <dbReference type="SAM" id="Phobius"/>
    </source>
</evidence>
<dbReference type="PROSITE" id="PS50089">
    <property type="entry name" value="ZF_RING_2"/>
    <property type="match status" value="1"/>
</dbReference>
<dbReference type="GO" id="GO:0008270">
    <property type="term" value="F:zinc ion binding"/>
    <property type="evidence" value="ECO:0007669"/>
    <property type="project" value="UniProtKB-KW"/>
</dbReference>
<feature type="compositionally biased region" description="Low complexity" evidence="14">
    <location>
        <begin position="483"/>
        <end position="497"/>
    </location>
</feature>
<feature type="transmembrane region" description="Helical" evidence="15">
    <location>
        <begin position="1177"/>
        <end position="1200"/>
    </location>
</feature>
<dbReference type="FunFam" id="3.30.40.10:FF:000287">
    <property type="entry name" value="RING finger membrane protein"/>
    <property type="match status" value="1"/>
</dbReference>
<keyword evidence="5" id="KW-0808">Transferase</keyword>
<keyword evidence="12 15" id="KW-0472">Membrane</keyword>
<evidence type="ECO:0000256" key="11">
    <source>
        <dbReference type="ARBA" id="ARBA00022989"/>
    </source>
</evidence>
<dbReference type="Gene3D" id="3.30.40.10">
    <property type="entry name" value="Zinc/RING finger domain, C3HC4 (zinc finger)"/>
    <property type="match status" value="1"/>
</dbReference>
<feature type="transmembrane region" description="Helical" evidence="15">
    <location>
        <begin position="87"/>
        <end position="114"/>
    </location>
</feature>
<feature type="compositionally biased region" description="Acidic residues" evidence="14">
    <location>
        <begin position="1754"/>
        <end position="1768"/>
    </location>
</feature>
<comment type="catalytic activity">
    <reaction evidence="1">
        <text>S-ubiquitinyl-[E2 ubiquitin-conjugating enzyme]-L-cysteine + [acceptor protein]-L-lysine = [E2 ubiquitin-conjugating enzyme]-L-cysteine + N(6)-ubiquitinyl-[acceptor protein]-L-lysine.</text>
        <dbReference type="EC" id="2.3.2.27"/>
    </reaction>
</comment>
<dbReference type="GO" id="GO:0061630">
    <property type="term" value="F:ubiquitin protein ligase activity"/>
    <property type="evidence" value="ECO:0007669"/>
    <property type="project" value="UniProtKB-EC"/>
</dbReference>
<feature type="compositionally biased region" description="Acidic residues" evidence="14">
    <location>
        <begin position="373"/>
        <end position="384"/>
    </location>
</feature>
<feature type="region of interest" description="Disordered" evidence="14">
    <location>
        <begin position="639"/>
        <end position="753"/>
    </location>
</feature>
<evidence type="ECO:0000256" key="7">
    <source>
        <dbReference type="ARBA" id="ARBA00022723"/>
    </source>
</evidence>
<keyword evidence="10" id="KW-0862">Zinc</keyword>
<evidence type="ECO:0000313" key="19">
    <source>
        <dbReference type="Proteomes" id="UP000297245"/>
    </source>
</evidence>
<evidence type="ECO:0000259" key="17">
    <source>
        <dbReference type="PROSITE" id="PS51292"/>
    </source>
</evidence>
<keyword evidence="11 15" id="KW-1133">Transmembrane helix</keyword>
<comment type="pathway">
    <text evidence="3">Protein modification; protein ubiquitination.</text>
</comment>
<feature type="compositionally biased region" description="Polar residues" evidence="14">
    <location>
        <begin position="564"/>
        <end position="582"/>
    </location>
</feature>
<dbReference type="EMBL" id="ML179262">
    <property type="protein sequence ID" value="THU92959.1"/>
    <property type="molecule type" value="Genomic_DNA"/>
</dbReference>
<evidence type="ECO:0000256" key="14">
    <source>
        <dbReference type="SAM" id="MobiDB-lite"/>
    </source>
</evidence>
<feature type="compositionally biased region" description="Low complexity" evidence="14">
    <location>
        <begin position="529"/>
        <end position="543"/>
    </location>
</feature>
<comment type="subcellular location">
    <subcellularLocation>
        <location evidence="2">Membrane</location>
        <topology evidence="2">Multi-pass membrane protein</topology>
    </subcellularLocation>
</comment>
<keyword evidence="19" id="KW-1185">Reference proteome</keyword>
<feature type="transmembrane region" description="Helical" evidence="15">
    <location>
        <begin position="1374"/>
        <end position="1395"/>
    </location>
</feature>
<dbReference type="SMART" id="SM00744">
    <property type="entry name" value="RINGv"/>
    <property type="match status" value="1"/>
</dbReference>
<evidence type="ECO:0000259" key="16">
    <source>
        <dbReference type="PROSITE" id="PS50089"/>
    </source>
</evidence>
<dbReference type="PROSITE" id="PS51292">
    <property type="entry name" value="ZF_RING_CH"/>
    <property type="match status" value="1"/>
</dbReference>
<feature type="transmembrane region" description="Helical" evidence="15">
    <location>
        <begin position="1568"/>
        <end position="1590"/>
    </location>
</feature>
<feature type="compositionally biased region" description="Polar residues" evidence="14">
    <location>
        <begin position="440"/>
        <end position="455"/>
    </location>
</feature>
<proteinExistence type="predicted"/>
<gene>
    <name evidence="18" type="ORF">K435DRAFT_967467</name>
</gene>
<feature type="compositionally biased region" description="Acidic residues" evidence="14">
    <location>
        <begin position="654"/>
        <end position="668"/>
    </location>
</feature>
<dbReference type="Pfam" id="PF12906">
    <property type="entry name" value="RINGv"/>
    <property type="match status" value="1"/>
</dbReference>
<dbReference type="SUPFAM" id="SSF57850">
    <property type="entry name" value="RING/U-box"/>
    <property type="match status" value="1"/>
</dbReference>
<name>A0A4S8LTS0_DENBC</name>
<evidence type="ECO:0000256" key="2">
    <source>
        <dbReference type="ARBA" id="ARBA00004141"/>
    </source>
</evidence>
<evidence type="ECO:0000256" key="12">
    <source>
        <dbReference type="ARBA" id="ARBA00023136"/>
    </source>
</evidence>
<feature type="compositionally biased region" description="Acidic residues" evidence="14">
    <location>
        <begin position="691"/>
        <end position="708"/>
    </location>
</feature>
<dbReference type="PANTHER" id="PTHR13145:SF0">
    <property type="entry name" value="E3 UBIQUITIN-PROTEIN LIGASE MARCHF6"/>
    <property type="match status" value="1"/>
</dbReference>
<feature type="region of interest" description="Disordered" evidence="14">
    <location>
        <begin position="519"/>
        <end position="603"/>
    </location>
</feature>
<feature type="compositionally biased region" description="Polar residues" evidence="14">
    <location>
        <begin position="1818"/>
        <end position="1827"/>
    </location>
</feature>
<accession>A0A4S8LTS0</accession>
<keyword evidence="8 13" id="KW-0863">Zinc-finger</keyword>
<dbReference type="EC" id="2.3.2.27" evidence="4"/>
<feature type="domain" description="RING-CH-type" evidence="17">
    <location>
        <begin position="2"/>
        <end position="63"/>
    </location>
</feature>
<evidence type="ECO:0000256" key="9">
    <source>
        <dbReference type="ARBA" id="ARBA00022786"/>
    </source>
</evidence>
<evidence type="ECO:0000256" key="1">
    <source>
        <dbReference type="ARBA" id="ARBA00000900"/>
    </source>
</evidence>
<dbReference type="Proteomes" id="UP000297245">
    <property type="component" value="Unassembled WGS sequence"/>
</dbReference>
<organism evidence="18 19">
    <name type="scientific">Dendrothele bispora (strain CBS 962.96)</name>
    <dbReference type="NCBI Taxonomy" id="1314807"/>
    <lineage>
        <taxon>Eukaryota</taxon>
        <taxon>Fungi</taxon>
        <taxon>Dikarya</taxon>
        <taxon>Basidiomycota</taxon>
        <taxon>Agaricomycotina</taxon>
        <taxon>Agaricomycetes</taxon>
        <taxon>Agaricomycetidae</taxon>
        <taxon>Agaricales</taxon>
        <taxon>Agaricales incertae sedis</taxon>
        <taxon>Dendrothele</taxon>
    </lineage>
</organism>
<dbReference type="PANTHER" id="PTHR13145">
    <property type="entry name" value="SSM4 PROTEIN"/>
    <property type="match status" value="1"/>
</dbReference>
<feature type="compositionally biased region" description="Basic and acidic residues" evidence="14">
    <location>
        <begin position="308"/>
        <end position="323"/>
    </location>
</feature>
<evidence type="ECO:0000256" key="4">
    <source>
        <dbReference type="ARBA" id="ARBA00012483"/>
    </source>
</evidence>
<feature type="transmembrane region" description="Helical" evidence="15">
    <location>
        <begin position="1473"/>
        <end position="1494"/>
    </location>
</feature>
<keyword evidence="6 15" id="KW-0812">Transmembrane</keyword>
<keyword evidence="9" id="KW-0833">Ubl conjugation pathway</keyword>
<feature type="compositionally biased region" description="Polar residues" evidence="14">
    <location>
        <begin position="465"/>
        <end position="482"/>
    </location>
</feature>
<evidence type="ECO:0000256" key="13">
    <source>
        <dbReference type="PROSITE-ProRule" id="PRU00175"/>
    </source>
</evidence>
<dbReference type="OrthoDB" id="264354at2759"/>
<dbReference type="Pfam" id="PF23113">
    <property type="entry name" value="MARCHF6_C"/>
    <property type="match status" value="1"/>
</dbReference>
<feature type="compositionally biased region" description="Polar residues" evidence="14">
    <location>
        <begin position="519"/>
        <end position="528"/>
    </location>
</feature>
<feature type="compositionally biased region" description="Basic and acidic residues" evidence="14">
    <location>
        <begin position="1769"/>
        <end position="1787"/>
    </location>
</feature>
<evidence type="ECO:0000256" key="10">
    <source>
        <dbReference type="ARBA" id="ARBA00022833"/>
    </source>
</evidence>
<feature type="transmembrane region" description="Helical" evidence="15">
    <location>
        <begin position="1220"/>
        <end position="1238"/>
    </location>
</feature>
<feature type="compositionally biased region" description="Acidic residues" evidence="14">
    <location>
        <begin position="721"/>
        <end position="745"/>
    </location>
</feature>